<protein>
    <recommendedName>
        <fullName evidence="2">NAD-dependent epimerase/dehydratase domain-containing protein</fullName>
    </recommendedName>
</protein>
<gene>
    <name evidence="3" type="ORF">S01H1_40145</name>
</gene>
<name>X0UD10_9ZZZZ</name>
<dbReference type="Gene3D" id="3.40.50.720">
    <property type="entry name" value="NAD(P)-binding Rossmann-like Domain"/>
    <property type="match status" value="1"/>
</dbReference>
<accession>X0UD10</accession>
<dbReference type="AlphaFoldDB" id="X0UD10"/>
<reference evidence="3" key="1">
    <citation type="journal article" date="2014" name="Front. Microbiol.">
        <title>High frequency of phylogenetically diverse reductive dehalogenase-homologous genes in deep subseafloor sedimentary metagenomes.</title>
        <authorList>
            <person name="Kawai M."/>
            <person name="Futagami T."/>
            <person name="Toyoda A."/>
            <person name="Takaki Y."/>
            <person name="Nishi S."/>
            <person name="Hori S."/>
            <person name="Arai W."/>
            <person name="Tsubouchi T."/>
            <person name="Morono Y."/>
            <person name="Uchiyama I."/>
            <person name="Ito T."/>
            <person name="Fujiyama A."/>
            <person name="Inagaki F."/>
            <person name="Takami H."/>
        </authorList>
    </citation>
    <scope>NUCLEOTIDE SEQUENCE</scope>
    <source>
        <strain evidence="3">Expedition CK06-06</strain>
    </source>
</reference>
<organism evidence="3">
    <name type="scientific">marine sediment metagenome</name>
    <dbReference type="NCBI Taxonomy" id="412755"/>
    <lineage>
        <taxon>unclassified sequences</taxon>
        <taxon>metagenomes</taxon>
        <taxon>ecological metagenomes</taxon>
    </lineage>
</organism>
<evidence type="ECO:0000256" key="1">
    <source>
        <dbReference type="ARBA" id="ARBA00007637"/>
    </source>
</evidence>
<dbReference type="PANTHER" id="PTHR43000">
    <property type="entry name" value="DTDP-D-GLUCOSE 4,6-DEHYDRATASE-RELATED"/>
    <property type="match status" value="1"/>
</dbReference>
<comment type="similarity">
    <text evidence="1">Belongs to the NAD(P)-dependent epimerase/dehydratase family.</text>
</comment>
<dbReference type="Gene3D" id="3.90.25.10">
    <property type="entry name" value="UDP-galactose 4-epimerase, domain 1"/>
    <property type="match status" value="1"/>
</dbReference>
<proteinExistence type="inferred from homology"/>
<dbReference type="Pfam" id="PF01370">
    <property type="entry name" value="Epimerase"/>
    <property type="match status" value="1"/>
</dbReference>
<comment type="caution">
    <text evidence="3">The sequence shown here is derived from an EMBL/GenBank/DDBJ whole genome shotgun (WGS) entry which is preliminary data.</text>
</comment>
<dbReference type="InterPro" id="IPR036291">
    <property type="entry name" value="NAD(P)-bd_dom_sf"/>
</dbReference>
<evidence type="ECO:0000259" key="2">
    <source>
        <dbReference type="Pfam" id="PF01370"/>
    </source>
</evidence>
<dbReference type="EMBL" id="BARS01025395">
    <property type="protein sequence ID" value="GAG03669.1"/>
    <property type="molecule type" value="Genomic_DNA"/>
</dbReference>
<evidence type="ECO:0000313" key="3">
    <source>
        <dbReference type="EMBL" id="GAG03669.1"/>
    </source>
</evidence>
<feature type="domain" description="NAD-dependent epimerase/dehydratase" evidence="2">
    <location>
        <begin position="2"/>
        <end position="97"/>
    </location>
</feature>
<dbReference type="SUPFAM" id="SSF51735">
    <property type="entry name" value="NAD(P)-binding Rossmann-fold domains"/>
    <property type="match status" value="1"/>
</dbReference>
<dbReference type="InterPro" id="IPR001509">
    <property type="entry name" value="Epimerase_deHydtase"/>
</dbReference>
<sequence length="174" mass="20164">MNDYAMTKWVGELQVLNSAAMFGTETVRVRPVNAYGPHEYYSPYRGVIPAFIYKALKGEPYTVYLGHRRIFDYVEDTCRTFSNILDNFKPGEAYNIGGKEEWEHDIKYISDLILSYLGKVDSLVTYQEAEPFTTKVKHMDFSKARNDLNHDPKVPLEEGIPKTIEWMKKAYCGR</sequence>